<keyword evidence="2" id="KW-1185">Reference proteome</keyword>
<gene>
    <name evidence="1" type="ORF">RFI_11430</name>
</gene>
<reference evidence="1 2" key="1">
    <citation type="journal article" date="2013" name="Curr. Biol.">
        <title>The Genome of the Foraminiferan Reticulomyxa filosa.</title>
        <authorList>
            <person name="Glockner G."/>
            <person name="Hulsmann N."/>
            <person name="Schleicher M."/>
            <person name="Noegel A.A."/>
            <person name="Eichinger L."/>
            <person name="Gallinger C."/>
            <person name="Pawlowski J."/>
            <person name="Sierra R."/>
            <person name="Euteneuer U."/>
            <person name="Pillet L."/>
            <person name="Moustafa A."/>
            <person name="Platzer M."/>
            <person name="Groth M."/>
            <person name="Szafranski K."/>
            <person name="Schliwa M."/>
        </authorList>
    </citation>
    <scope>NUCLEOTIDE SEQUENCE [LARGE SCALE GENOMIC DNA]</scope>
</reference>
<proteinExistence type="predicted"/>
<dbReference type="EMBL" id="ASPP01008331">
    <property type="protein sequence ID" value="ETO25704.1"/>
    <property type="molecule type" value="Genomic_DNA"/>
</dbReference>
<dbReference type="SUPFAM" id="SSF82199">
    <property type="entry name" value="SET domain"/>
    <property type="match status" value="1"/>
</dbReference>
<organism evidence="1 2">
    <name type="scientific">Reticulomyxa filosa</name>
    <dbReference type="NCBI Taxonomy" id="46433"/>
    <lineage>
        <taxon>Eukaryota</taxon>
        <taxon>Sar</taxon>
        <taxon>Rhizaria</taxon>
        <taxon>Retaria</taxon>
        <taxon>Foraminifera</taxon>
        <taxon>Monothalamids</taxon>
        <taxon>Reticulomyxidae</taxon>
        <taxon>Reticulomyxa</taxon>
    </lineage>
</organism>
<evidence type="ECO:0008006" key="3">
    <source>
        <dbReference type="Google" id="ProtNLM"/>
    </source>
</evidence>
<comment type="caution">
    <text evidence="1">The sequence shown here is derived from an EMBL/GenBank/DDBJ whole genome shotgun (WGS) entry which is preliminary data.</text>
</comment>
<dbReference type="Proteomes" id="UP000023152">
    <property type="component" value="Unassembled WGS sequence"/>
</dbReference>
<protein>
    <recommendedName>
        <fullName evidence="3">SET domain-containing protein</fullName>
    </recommendedName>
</protein>
<dbReference type="AlphaFoldDB" id="X6NIY4"/>
<dbReference type="InterPro" id="IPR046341">
    <property type="entry name" value="SET_dom_sf"/>
</dbReference>
<evidence type="ECO:0000313" key="1">
    <source>
        <dbReference type="EMBL" id="ETO25704.1"/>
    </source>
</evidence>
<accession>X6NIY4</accession>
<evidence type="ECO:0000313" key="2">
    <source>
        <dbReference type="Proteomes" id="UP000023152"/>
    </source>
</evidence>
<sequence length="203" mass="24230">KQCFEVKTLEEIQPNEELYICYEESMIPNIILFLKYGFILDNHWHDSYINDQLCSEHSTKTLLPSLIQFCEALLANYHDNNNNNNQHVNKQDYDTLIEALEQHGHTLYWIQPKYSKEDVNVNDPKILEVWNDYILKKMQVLSDAFIQVQELTLDEKDTVRKQSPTEFELDKQILCHLITYWQQKFLRLSLVVQTLQDFTSRTK</sequence>
<name>X6NIY4_RETFI</name>
<feature type="non-terminal residue" evidence="1">
    <location>
        <position position="1"/>
    </location>
</feature>